<keyword evidence="8" id="KW-0805">Transcription regulation</keyword>
<keyword evidence="4 12" id="KW-0479">Metal-binding</keyword>
<evidence type="ECO:0000256" key="9">
    <source>
        <dbReference type="ARBA" id="ARBA00023163"/>
    </source>
</evidence>
<dbReference type="InterPro" id="IPR000197">
    <property type="entry name" value="Znf_TAZ"/>
</dbReference>
<feature type="compositionally biased region" description="Acidic residues" evidence="13">
    <location>
        <begin position="947"/>
        <end position="958"/>
    </location>
</feature>
<dbReference type="GO" id="GO:0031490">
    <property type="term" value="F:chromatin DNA binding"/>
    <property type="evidence" value="ECO:0007669"/>
    <property type="project" value="TreeGrafter"/>
</dbReference>
<evidence type="ECO:0000256" key="13">
    <source>
        <dbReference type="SAM" id="MobiDB-lite"/>
    </source>
</evidence>
<dbReference type="Gene3D" id="1.10.246.20">
    <property type="entry name" value="Coactivator CBP, KIX domain"/>
    <property type="match status" value="1"/>
</dbReference>
<dbReference type="InterPro" id="IPR035898">
    <property type="entry name" value="TAZ_dom_sf"/>
</dbReference>
<dbReference type="SUPFAM" id="SSF57933">
    <property type="entry name" value="TAZ domain"/>
    <property type="match status" value="1"/>
</dbReference>
<feature type="zinc finger region" description="TAZ-type" evidence="12">
    <location>
        <begin position="123"/>
        <end position="204"/>
    </location>
</feature>
<dbReference type="Proteomes" id="UP000683360">
    <property type="component" value="Unassembled WGS sequence"/>
</dbReference>
<dbReference type="GO" id="GO:0045944">
    <property type="term" value="P:positive regulation of transcription by RNA polymerase II"/>
    <property type="evidence" value="ECO:0007669"/>
    <property type="project" value="TreeGrafter"/>
</dbReference>
<dbReference type="EMBL" id="CAJPWZ010001992">
    <property type="protein sequence ID" value="CAG2228258.1"/>
    <property type="molecule type" value="Genomic_DNA"/>
</dbReference>
<dbReference type="GO" id="GO:0003713">
    <property type="term" value="F:transcription coactivator activity"/>
    <property type="evidence" value="ECO:0007669"/>
    <property type="project" value="TreeGrafter"/>
</dbReference>
<evidence type="ECO:0000256" key="2">
    <source>
        <dbReference type="ARBA" id="ARBA00013184"/>
    </source>
</evidence>
<dbReference type="InterPro" id="IPR038765">
    <property type="entry name" value="Papain-like_cys_pep_sf"/>
</dbReference>
<comment type="caution">
    <text evidence="15">The sequence shown here is derived from an EMBL/GenBank/DDBJ whole genome shotgun (WGS) entry which is preliminary data.</text>
</comment>
<dbReference type="GO" id="GO:0000123">
    <property type="term" value="C:histone acetyltransferase complex"/>
    <property type="evidence" value="ECO:0007669"/>
    <property type="project" value="TreeGrafter"/>
</dbReference>
<evidence type="ECO:0000256" key="7">
    <source>
        <dbReference type="ARBA" id="ARBA00022853"/>
    </source>
</evidence>
<evidence type="ECO:0000313" key="16">
    <source>
        <dbReference type="Proteomes" id="UP000683360"/>
    </source>
</evidence>
<dbReference type="EC" id="2.3.1.48" evidence="2"/>
<sequence>MLFRFEELIHIDSNTSPGSTTNNKIGELGTVIIKKLLDLTSEMSLLHTVNNKPSPVKEIKTDCLVGVVDRLPMQAFIMVFFLTNADVDLSKVLPSIKEVPDDMLEVEDNPSTDKLIETEANITNYERRIIRDYITIVLHAWKCQQDKNKNCEIKYCKKIKTLLTHMKSCTDGRYCKNKECFPSKLLMEHWNSCIKTNCGLCHPLKESVKKKNERSGHESCETCELVDGQYCHQSCTETGCVICTVMKTAALSNDQSCNDHFIQCLLEKQCSSEDCGYCSHFENLVQENSDTKYLCDNSGTCRLCSIKFKSYDHFYFHGWINTEDITNFMLQYDDTFNAAYTVLGLEGIGSDIHSEYEDLNKSIATSTRVANGNGKKRKIQGKGWKEKTSLEYRNHLVNIFVEELLPKTNENRTKFMTVVAFCTRMEQQLFDKADTKGYVKSEESLFLIAINLILKFASIRATLSPPTVLGVTPNNVLALHKLVPIHEMQKEHLNYILHCGDVMYNHVYASMQISDSNGFLLIKELPQTFTLASKSFTIKNGFTYSGTLKREMFYINNLLMSLEFALNLLFEGNVPFASGIVIFCDSAIAIEKFQQEYYVFDPHSRCMSGLSSDSGACNLTVHKSLAELCLFLRELASTLTNKPLKEIQYDLHTIHIKYASLTQQQKSYNVNIQDQNIVPTGLQTSVVHRNLKRKRTVEIISNISNRNIPKQQILSAVKLKRVLQILCYPMINLGKQITKKTLHLNAGKIPECSIGNGMSFPSIPLELQGLTQLEERLISPRIPFMMIKEQPRGGQFSVKGNVVNVPADVMKTVRILPRSIKDDETILLRFKRSLHYESSVFQESVRPNMVIKAVKYLVKTPVFKAEGIRLDENWSVENDIVTDSTHSRSKIVTNNQNRLSENEKSSTDSVSEDVSMAERKISDFASWYDVTYPPKTRQKKASTLPELPEDVDVDDSTDDPCSADSTNDLATSEYTTEELVMSDGGILKKEKHKKF</sequence>
<dbReference type="GO" id="GO:0005634">
    <property type="term" value="C:nucleus"/>
    <property type="evidence" value="ECO:0007669"/>
    <property type="project" value="UniProtKB-SubCell"/>
</dbReference>
<accession>A0A8S3T3V8</accession>
<keyword evidence="16" id="KW-1185">Reference proteome</keyword>
<evidence type="ECO:0000259" key="14">
    <source>
        <dbReference type="PROSITE" id="PS50134"/>
    </source>
</evidence>
<dbReference type="InterPro" id="IPR013178">
    <property type="entry name" value="Histone_AcTrfase_Rtt109/CBP"/>
</dbReference>
<feature type="domain" description="TAZ-type" evidence="14">
    <location>
        <begin position="123"/>
        <end position="204"/>
    </location>
</feature>
<dbReference type="AlphaFoldDB" id="A0A8S3T3V8"/>
<dbReference type="SUPFAM" id="SSF54001">
    <property type="entry name" value="Cysteine proteinases"/>
    <property type="match status" value="1"/>
</dbReference>
<organism evidence="15 16">
    <name type="scientific">Mytilus edulis</name>
    <name type="common">Blue mussel</name>
    <dbReference type="NCBI Taxonomy" id="6550"/>
    <lineage>
        <taxon>Eukaryota</taxon>
        <taxon>Metazoa</taxon>
        <taxon>Spiralia</taxon>
        <taxon>Lophotrochozoa</taxon>
        <taxon>Mollusca</taxon>
        <taxon>Bivalvia</taxon>
        <taxon>Autobranchia</taxon>
        <taxon>Pteriomorphia</taxon>
        <taxon>Mytilida</taxon>
        <taxon>Mytiloidea</taxon>
        <taxon>Mytilidae</taxon>
        <taxon>Mytilinae</taxon>
        <taxon>Mytilus</taxon>
    </lineage>
</organism>
<dbReference type="GO" id="GO:0005667">
    <property type="term" value="C:transcription regulator complex"/>
    <property type="evidence" value="ECO:0007669"/>
    <property type="project" value="TreeGrafter"/>
</dbReference>
<comment type="catalytic activity">
    <reaction evidence="11">
        <text>L-lysyl-[protein] + acetyl-CoA = N(6)-acetyl-L-lysyl-[protein] + CoA + H(+)</text>
        <dbReference type="Rhea" id="RHEA:45948"/>
        <dbReference type="Rhea" id="RHEA-COMP:9752"/>
        <dbReference type="Rhea" id="RHEA-COMP:10731"/>
        <dbReference type="ChEBI" id="CHEBI:15378"/>
        <dbReference type="ChEBI" id="CHEBI:29969"/>
        <dbReference type="ChEBI" id="CHEBI:57287"/>
        <dbReference type="ChEBI" id="CHEBI:57288"/>
        <dbReference type="ChEBI" id="CHEBI:61930"/>
        <dbReference type="EC" id="2.3.1.48"/>
    </reaction>
</comment>
<dbReference type="PROSITE" id="PS50134">
    <property type="entry name" value="ZF_TAZ"/>
    <property type="match status" value="1"/>
</dbReference>
<comment type="subcellular location">
    <subcellularLocation>
        <location evidence="1">Nucleus</location>
    </subcellularLocation>
</comment>
<evidence type="ECO:0000256" key="12">
    <source>
        <dbReference type="PROSITE-ProRule" id="PRU00203"/>
    </source>
</evidence>
<dbReference type="OrthoDB" id="6141723at2759"/>
<dbReference type="PANTHER" id="PTHR13808:SF1">
    <property type="entry name" value="HISTONE ACETYLTRANSFERASE"/>
    <property type="match status" value="1"/>
</dbReference>
<dbReference type="GO" id="GO:0008270">
    <property type="term" value="F:zinc ion binding"/>
    <property type="evidence" value="ECO:0007669"/>
    <property type="project" value="UniProtKB-KW"/>
</dbReference>
<dbReference type="Pfam" id="PF20209">
    <property type="entry name" value="DUF6570"/>
    <property type="match status" value="1"/>
</dbReference>
<evidence type="ECO:0000256" key="4">
    <source>
        <dbReference type="ARBA" id="ARBA00022723"/>
    </source>
</evidence>
<dbReference type="Pfam" id="PF02135">
    <property type="entry name" value="zf-TAZ"/>
    <property type="match status" value="1"/>
</dbReference>
<evidence type="ECO:0000256" key="1">
    <source>
        <dbReference type="ARBA" id="ARBA00004123"/>
    </source>
</evidence>
<evidence type="ECO:0000256" key="6">
    <source>
        <dbReference type="ARBA" id="ARBA00022833"/>
    </source>
</evidence>
<protein>
    <recommendedName>
        <fullName evidence="2">histone acetyltransferase</fullName>
        <ecNumber evidence="2">2.3.1.48</ecNumber>
    </recommendedName>
</protein>
<evidence type="ECO:0000256" key="5">
    <source>
        <dbReference type="ARBA" id="ARBA00022771"/>
    </source>
</evidence>
<evidence type="ECO:0000313" key="15">
    <source>
        <dbReference type="EMBL" id="CAG2228258.1"/>
    </source>
</evidence>
<gene>
    <name evidence="15" type="ORF">MEDL_41201</name>
</gene>
<dbReference type="InterPro" id="IPR036529">
    <property type="entry name" value="KIX_dom_sf"/>
</dbReference>
<keyword evidence="9" id="KW-0804">Transcription</keyword>
<evidence type="ECO:0000256" key="8">
    <source>
        <dbReference type="ARBA" id="ARBA00023015"/>
    </source>
</evidence>
<dbReference type="Gene3D" id="3.90.70.120">
    <property type="match status" value="1"/>
</dbReference>
<dbReference type="PANTHER" id="PTHR13808">
    <property type="entry name" value="CBP/P300-RELATED"/>
    <property type="match status" value="1"/>
</dbReference>
<dbReference type="GO" id="GO:0004402">
    <property type="term" value="F:histone acetyltransferase activity"/>
    <property type="evidence" value="ECO:0007669"/>
    <property type="project" value="InterPro"/>
</dbReference>
<keyword evidence="7" id="KW-0156">Chromatin regulator</keyword>
<evidence type="ECO:0000256" key="3">
    <source>
        <dbReference type="ARBA" id="ARBA00022679"/>
    </source>
</evidence>
<keyword evidence="10" id="KW-0539">Nucleus</keyword>
<keyword evidence="3" id="KW-0808">Transferase</keyword>
<name>A0A8S3T3V8_MYTED</name>
<evidence type="ECO:0000256" key="10">
    <source>
        <dbReference type="ARBA" id="ARBA00023242"/>
    </source>
</evidence>
<dbReference type="SMART" id="SM00551">
    <property type="entry name" value="ZnF_TAZ"/>
    <property type="match status" value="1"/>
</dbReference>
<proteinExistence type="predicted"/>
<reference evidence="15" key="1">
    <citation type="submission" date="2021-03" db="EMBL/GenBank/DDBJ databases">
        <authorList>
            <person name="Bekaert M."/>
        </authorList>
    </citation>
    <scope>NUCLEOTIDE SEQUENCE</scope>
</reference>
<feature type="region of interest" description="Disordered" evidence="13">
    <location>
        <begin position="937"/>
        <end position="974"/>
    </location>
</feature>
<evidence type="ECO:0000256" key="11">
    <source>
        <dbReference type="ARBA" id="ARBA00048017"/>
    </source>
</evidence>
<dbReference type="InterPro" id="IPR046700">
    <property type="entry name" value="DUF6570"/>
</dbReference>
<keyword evidence="5 12" id="KW-0863">Zinc-finger</keyword>
<dbReference type="Gene3D" id="1.20.1020.10">
    <property type="entry name" value="TAZ domain"/>
    <property type="match status" value="1"/>
</dbReference>
<keyword evidence="6 12" id="KW-0862">Zinc</keyword>